<dbReference type="EMBL" id="PYAV01000004">
    <property type="protein sequence ID" value="PSL48449.1"/>
    <property type="molecule type" value="Genomic_DNA"/>
</dbReference>
<protein>
    <submittedName>
        <fullName evidence="1">Uncharacterized protein</fullName>
    </submittedName>
</protein>
<name>A0A2P8HQF7_9BACI</name>
<reference evidence="1 2" key="1">
    <citation type="submission" date="2018-03" db="EMBL/GenBank/DDBJ databases">
        <title>Genomic Encyclopedia of Type Strains, Phase III (KMG-III): the genomes of soil and plant-associated and newly described type strains.</title>
        <authorList>
            <person name="Whitman W."/>
        </authorList>
    </citation>
    <scope>NUCLEOTIDE SEQUENCE [LARGE SCALE GENOMIC DNA]</scope>
    <source>
        <strain evidence="1 2">CGMCC 1.07653</strain>
    </source>
</reference>
<keyword evidence="2" id="KW-1185">Reference proteome</keyword>
<gene>
    <name evidence="1" type="ORF">B0H94_10449</name>
</gene>
<accession>A0A2P8HQF7</accession>
<proteinExistence type="predicted"/>
<comment type="caution">
    <text evidence="1">The sequence shown here is derived from an EMBL/GenBank/DDBJ whole genome shotgun (WGS) entry which is preliminary data.</text>
</comment>
<dbReference type="AlphaFoldDB" id="A0A2P8HQF7"/>
<evidence type="ECO:0000313" key="1">
    <source>
        <dbReference type="EMBL" id="PSL48449.1"/>
    </source>
</evidence>
<evidence type="ECO:0000313" key="2">
    <source>
        <dbReference type="Proteomes" id="UP000242310"/>
    </source>
</evidence>
<organism evidence="1 2">
    <name type="scientific">Salsuginibacillus halophilus</name>
    <dbReference type="NCBI Taxonomy" id="517424"/>
    <lineage>
        <taxon>Bacteria</taxon>
        <taxon>Bacillati</taxon>
        <taxon>Bacillota</taxon>
        <taxon>Bacilli</taxon>
        <taxon>Bacillales</taxon>
        <taxon>Bacillaceae</taxon>
        <taxon>Salsuginibacillus</taxon>
    </lineage>
</organism>
<sequence>MCGGEDLCAEADLNKVYERLKVFGAFLARAQSLTTCLIFVREYHANKFGVETISDLADYNINEELLHCVSMLIFTHRMIA</sequence>
<dbReference type="Proteomes" id="UP000242310">
    <property type="component" value="Unassembled WGS sequence"/>
</dbReference>